<sequence>DDAIVSLFIFVCSIFGCYGNVCFVLTVIRIRELRTARALLLSSLCVMHTVVLVNFFVSRICYAYGLEMTRKTCLLIYSLPPGIYAAPHHSVLYAVLVVDIAVSLIAPIRYKNFPLRKHVLIAQTPCVIYGMGLIVAHLLADSESGIVKNQCIFADAFHT</sequence>
<keyword evidence="4 5" id="KW-0472">Membrane</keyword>
<dbReference type="Proteomes" id="UP001328107">
    <property type="component" value="Unassembled WGS sequence"/>
</dbReference>
<dbReference type="InterPro" id="IPR019424">
    <property type="entry name" value="7TM_GPCR_Srsx"/>
</dbReference>
<feature type="transmembrane region" description="Helical" evidence="5">
    <location>
        <begin position="6"/>
        <end position="28"/>
    </location>
</feature>
<protein>
    <recommendedName>
        <fullName evidence="8">G protein-coupled receptor</fullName>
    </recommendedName>
</protein>
<keyword evidence="7" id="KW-1185">Reference proteome</keyword>
<dbReference type="PANTHER" id="PTHR23360">
    <property type="entry name" value="G-PROTEIN COUPLED RECEPTORS FAMILY 1 PROFILE DOMAIN-CONTAINING PROTEIN-RELATED"/>
    <property type="match status" value="1"/>
</dbReference>
<dbReference type="Pfam" id="PF10320">
    <property type="entry name" value="7TM_GPCR_Srsx"/>
    <property type="match status" value="1"/>
</dbReference>
<feature type="non-terminal residue" evidence="6">
    <location>
        <position position="1"/>
    </location>
</feature>
<accession>A0AAN5HXB5</accession>
<feature type="transmembrane region" description="Helical" evidence="5">
    <location>
        <begin position="85"/>
        <end position="108"/>
    </location>
</feature>
<evidence type="ECO:0000256" key="3">
    <source>
        <dbReference type="ARBA" id="ARBA00022989"/>
    </source>
</evidence>
<evidence type="ECO:0008006" key="8">
    <source>
        <dbReference type="Google" id="ProtNLM"/>
    </source>
</evidence>
<evidence type="ECO:0000256" key="2">
    <source>
        <dbReference type="ARBA" id="ARBA00022692"/>
    </source>
</evidence>
<dbReference type="InterPro" id="IPR047130">
    <property type="entry name" value="7TM_GPCR_Srsx_nematod"/>
</dbReference>
<feature type="transmembrane region" description="Helical" evidence="5">
    <location>
        <begin position="120"/>
        <end position="140"/>
    </location>
</feature>
<dbReference type="GO" id="GO:0004930">
    <property type="term" value="F:G protein-coupled receptor activity"/>
    <property type="evidence" value="ECO:0007669"/>
    <property type="project" value="InterPro"/>
</dbReference>
<name>A0AAN5HXB5_9BILA</name>
<dbReference type="AlphaFoldDB" id="A0AAN5HXB5"/>
<dbReference type="SMART" id="SM01381">
    <property type="entry name" value="7TM_GPCR_Srsx"/>
    <property type="match status" value="1"/>
</dbReference>
<dbReference type="EMBL" id="BTRK01000004">
    <property type="protein sequence ID" value="GMR44697.1"/>
    <property type="molecule type" value="Genomic_DNA"/>
</dbReference>
<evidence type="ECO:0000313" key="6">
    <source>
        <dbReference type="EMBL" id="GMR44697.1"/>
    </source>
</evidence>
<feature type="non-terminal residue" evidence="6">
    <location>
        <position position="159"/>
    </location>
</feature>
<keyword evidence="3 5" id="KW-1133">Transmembrane helix</keyword>
<evidence type="ECO:0000256" key="5">
    <source>
        <dbReference type="SAM" id="Phobius"/>
    </source>
</evidence>
<gene>
    <name evidence="6" type="ORF">PMAYCL1PPCAC_14892</name>
</gene>
<proteinExistence type="predicted"/>
<reference evidence="7" key="1">
    <citation type="submission" date="2022-10" db="EMBL/GenBank/DDBJ databases">
        <title>Genome assembly of Pristionchus species.</title>
        <authorList>
            <person name="Yoshida K."/>
            <person name="Sommer R.J."/>
        </authorList>
    </citation>
    <scope>NUCLEOTIDE SEQUENCE [LARGE SCALE GENOMIC DNA]</scope>
    <source>
        <strain evidence="7">RS5460</strain>
    </source>
</reference>
<comment type="caution">
    <text evidence="6">The sequence shown here is derived from an EMBL/GenBank/DDBJ whole genome shotgun (WGS) entry which is preliminary data.</text>
</comment>
<dbReference type="PANTHER" id="PTHR23360:SF37">
    <property type="entry name" value="G-PROTEIN COUPLED RECEPTORS FAMILY 1 PROFILE DOMAIN-CONTAINING PROTEIN"/>
    <property type="match status" value="1"/>
</dbReference>
<dbReference type="Gene3D" id="1.20.1070.10">
    <property type="entry name" value="Rhodopsin 7-helix transmembrane proteins"/>
    <property type="match status" value="1"/>
</dbReference>
<evidence type="ECO:0000313" key="7">
    <source>
        <dbReference type="Proteomes" id="UP001328107"/>
    </source>
</evidence>
<evidence type="ECO:0000256" key="1">
    <source>
        <dbReference type="ARBA" id="ARBA00004370"/>
    </source>
</evidence>
<evidence type="ECO:0000256" key="4">
    <source>
        <dbReference type="ARBA" id="ARBA00023136"/>
    </source>
</evidence>
<organism evidence="6 7">
    <name type="scientific">Pristionchus mayeri</name>
    <dbReference type="NCBI Taxonomy" id="1317129"/>
    <lineage>
        <taxon>Eukaryota</taxon>
        <taxon>Metazoa</taxon>
        <taxon>Ecdysozoa</taxon>
        <taxon>Nematoda</taxon>
        <taxon>Chromadorea</taxon>
        <taxon>Rhabditida</taxon>
        <taxon>Rhabditina</taxon>
        <taxon>Diplogasteromorpha</taxon>
        <taxon>Diplogasteroidea</taxon>
        <taxon>Neodiplogasteridae</taxon>
        <taxon>Pristionchus</taxon>
    </lineage>
</organism>
<dbReference type="InterPro" id="IPR000276">
    <property type="entry name" value="GPCR_Rhodpsn"/>
</dbReference>
<comment type="subcellular location">
    <subcellularLocation>
        <location evidence="1">Membrane</location>
    </subcellularLocation>
</comment>
<feature type="transmembrane region" description="Helical" evidence="5">
    <location>
        <begin position="40"/>
        <end position="65"/>
    </location>
</feature>
<dbReference type="GO" id="GO:0016020">
    <property type="term" value="C:membrane"/>
    <property type="evidence" value="ECO:0007669"/>
    <property type="project" value="UniProtKB-SubCell"/>
</dbReference>
<keyword evidence="2 5" id="KW-0812">Transmembrane</keyword>